<evidence type="ECO:0000256" key="4">
    <source>
        <dbReference type="ARBA" id="ARBA00022989"/>
    </source>
</evidence>
<dbReference type="Proteomes" id="UP000282311">
    <property type="component" value="Unassembled WGS sequence"/>
</dbReference>
<keyword evidence="8" id="KW-1185">Reference proteome</keyword>
<evidence type="ECO:0000256" key="2">
    <source>
        <dbReference type="ARBA" id="ARBA00007524"/>
    </source>
</evidence>
<dbReference type="PANTHER" id="PTHR10057">
    <property type="entry name" value="PERIPHERAL-TYPE BENZODIAZEPINE RECEPTOR"/>
    <property type="match status" value="1"/>
</dbReference>
<dbReference type="Pfam" id="PF03073">
    <property type="entry name" value="TspO_MBR"/>
    <property type="match status" value="1"/>
</dbReference>
<sequence>MWYPYIVFAVTLGLFSLSGLLWPADRSWYASLSKPVWSPPAKWNGIAQVVLYALLAASVAMVYVKSDSFQDIAPVWIIALFANYGCNQAYHYFEFHQKKLFAGFLASFAVAASACLLLIETIPYSKLAAGLIMPYLLWSCFAALLPWTIFTLNRDDAEA</sequence>
<protein>
    <submittedName>
        <fullName evidence="7">Tryptophan-rich sensory protein</fullName>
    </submittedName>
</protein>
<dbReference type="EMBL" id="RBAH01000001">
    <property type="protein sequence ID" value="RKN86436.1"/>
    <property type="molecule type" value="Genomic_DNA"/>
</dbReference>
<evidence type="ECO:0000256" key="1">
    <source>
        <dbReference type="ARBA" id="ARBA00004141"/>
    </source>
</evidence>
<proteinExistence type="inferred from homology"/>
<feature type="transmembrane region" description="Helical" evidence="6">
    <location>
        <begin position="45"/>
        <end position="63"/>
    </location>
</feature>
<dbReference type="InterPro" id="IPR038330">
    <property type="entry name" value="TspO/MBR-related_sf"/>
</dbReference>
<evidence type="ECO:0000256" key="6">
    <source>
        <dbReference type="SAM" id="Phobius"/>
    </source>
</evidence>
<dbReference type="PANTHER" id="PTHR10057:SF0">
    <property type="entry name" value="TRANSLOCATOR PROTEIN"/>
    <property type="match status" value="1"/>
</dbReference>
<comment type="caution">
    <text evidence="7">The sequence shown here is derived from an EMBL/GenBank/DDBJ whole genome shotgun (WGS) entry which is preliminary data.</text>
</comment>
<dbReference type="AlphaFoldDB" id="A0A3B0CWU7"/>
<feature type="transmembrane region" description="Helical" evidence="6">
    <location>
        <begin position="100"/>
        <end position="119"/>
    </location>
</feature>
<dbReference type="OrthoDB" id="9795496at2"/>
<keyword evidence="4 6" id="KW-1133">Transmembrane helix</keyword>
<evidence type="ECO:0000313" key="8">
    <source>
        <dbReference type="Proteomes" id="UP000282311"/>
    </source>
</evidence>
<comment type="similarity">
    <text evidence="2">Belongs to the TspO/BZRP family.</text>
</comment>
<evidence type="ECO:0000256" key="3">
    <source>
        <dbReference type="ARBA" id="ARBA00022692"/>
    </source>
</evidence>
<evidence type="ECO:0000313" key="7">
    <source>
        <dbReference type="EMBL" id="RKN86436.1"/>
    </source>
</evidence>
<keyword evidence="3 6" id="KW-0812">Transmembrane</keyword>
<feature type="transmembrane region" description="Helical" evidence="6">
    <location>
        <begin position="75"/>
        <end position="93"/>
    </location>
</feature>
<dbReference type="RefSeq" id="WP_120745144.1">
    <property type="nucleotide sequence ID" value="NZ_RBAH01000001.1"/>
</dbReference>
<evidence type="ECO:0000256" key="5">
    <source>
        <dbReference type="ARBA" id="ARBA00023136"/>
    </source>
</evidence>
<organism evidence="7 8">
    <name type="scientific">Paenibacillus ginsengarvi</name>
    <dbReference type="NCBI Taxonomy" id="400777"/>
    <lineage>
        <taxon>Bacteria</taxon>
        <taxon>Bacillati</taxon>
        <taxon>Bacillota</taxon>
        <taxon>Bacilli</taxon>
        <taxon>Bacillales</taxon>
        <taxon>Paenibacillaceae</taxon>
        <taxon>Paenibacillus</taxon>
    </lineage>
</organism>
<feature type="transmembrane region" description="Helical" evidence="6">
    <location>
        <begin position="131"/>
        <end position="152"/>
    </location>
</feature>
<gene>
    <name evidence="7" type="ORF">D7M11_00235</name>
</gene>
<name>A0A3B0CWU7_9BACL</name>
<dbReference type="InterPro" id="IPR004307">
    <property type="entry name" value="TspO_MBR"/>
</dbReference>
<dbReference type="Gene3D" id="1.20.1260.100">
    <property type="entry name" value="TspO/MBR protein"/>
    <property type="match status" value="1"/>
</dbReference>
<reference evidence="7 8" key="1">
    <citation type="journal article" date="2007" name="Int. J. Syst. Evol. Microbiol.">
        <title>Paenibacillus ginsengarvi sp. nov., isolated from soil from ginseng cultivation.</title>
        <authorList>
            <person name="Yoon M.H."/>
            <person name="Ten L.N."/>
            <person name="Im W.T."/>
        </authorList>
    </citation>
    <scope>NUCLEOTIDE SEQUENCE [LARGE SCALE GENOMIC DNA]</scope>
    <source>
        <strain evidence="7 8">KCTC 13059</strain>
    </source>
</reference>
<accession>A0A3B0CWU7</accession>
<dbReference type="GO" id="GO:0033013">
    <property type="term" value="P:tetrapyrrole metabolic process"/>
    <property type="evidence" value="ECO:0007669"/>
    <property type="project" value="UniProtKB-ARBA"/>
</dbReference>
<comment type="subcellular location">
    <subcellularLocation>
        <location evidence="1">Membrane</location>
        <topology evidence="1">Multi-pass membrane protein</topology>
    </subcellularLocation>
</comment>
<feature type="transmembrane region" description="Helical" evidence="6">
    <location>
        <begin position="6"/>
        <end position="24"/>
    </location>
</feature>
<dbReference type="GO" id="GO:0016020">
    <property type="term" value="C:membrane"/>
    <property type="evidence" value="ECO:0007669"/>
    <property type="project" value="UniProtKB-SubCell"/>
</dbReference>
<dbReference type="CDD" id="cd15904">
    <property type="entry name" value="TSPO_MBR"/>
    <property type="match status" value="1"/>
</dbReference>
<keyword evidence="5 6" id="KW-0472">Membrane</keyword>